<name>W7U9H1_9STRA</name>
<evidence type="ECO:0000313" key="13">
    <source>
        <dbReference type="Proteomes" id="UP000019335"/>
    </source>
</evidence>
<dbReference type="EC" id="2.4.1.-" evidence="10"/>
<organism evidence="12 13">
    <name type="scientific">Nannochloropsis gaditana</name>
    <dbReference type="NCBI Taxonomy" id="72520"/>
    <lineage>
        <taxon>Eukaryota</taxon>
        <taxon>Sar</taxon>
        <taxon>Stramenopiles</taxon>
        <taxon>Ochrophyta</taxon>
        <taxon>Eustigmatophyceae</taxon>
        <taxon>Eustigmatales</taxon>
        <taxon>Monodopsidaceae</taxon>
        <taxon>Nannochloropsis</taxon>
    </lineage>
</organism>
<dbReference type="GO" id="GO:0006487">
    <property type="term" value="P:protein N-linked glycosylation"/>
    <property type="evidence" value="ECO:0007669"/>
    <property type="project" value="TreeGrafter"/>
</dbReference>
<evidence type="ECO:0000256" key="8">
    <source>
        <dbReference type="ARBA" id="ARBA00022989"/>
    </source>
</evidence>
<comment type="subcellular location">
    <subcellularLocation>
        <location evidence="1 10">Endoplasmic reticulum membrane</location>
        <topology evidence="1 10">Multi-pass membrane protein</topology>
    </subcellularLocation>
</comment>
<accession>W7U9H1</accession>
<keyword evidence="8 10" id="KW-1133">Transmembrane helix</keyword>
<feature type="region of interest" description="Disordered" evidence="11">
    <location>
        <begin position="686"/>
        <end position="717"/>
    </location>
</feature>
<evidence type="ECO:0000256" key="1">
    <source>
        <dbReference type="ARBA" id="ARBA00004477"/>
    </source>
</evidence>
<feature type="transmembrane region" description="Helical" evidence="10">
    <location>
        <begin position="208"/>
        <end position="227"/>
    </location>
</feature>
<evidence type="ECO:0000256" key="10">
    <source>
        <dbReference type="RuleBase" id="RU363075"/>
    </source>
</evidence>
<protein>
    <recommendedName>
        <fullName evidence="10">Mannosyltransferase</fullName>
        <ecNumber evidence="10">2.4.1.-</ecNumber>
    </recommendedName>
</protein>
<comment type="pathway">
    <text evidence="2">Protein modification; protein glycosylation.</text>
</comment>
<feature type="region of interest" description="Disordered" evidence="11">
    <location>
        <begin position="1"/>
        <end position="107"/>
    </location>
</feature>
<sequence length="803" mass="87986">MIRKCEPHRRPVYALDTLPLSKNNTTRGQSPHAEARQASAGPKRKLRNPSTPSNAGDDRSITTSTPSRRSSSASMGHTPPLRQFETATTPPSSRGHGAKNARGITDPPEAQGVLVSRVYGLLAGLTLVLVRVVGGIVTPIADCDETYNYWEPVHYLLYGTGMQTWEYSPEYTLRSYAYLLPPAALAKAGALALRLFQGPLLPDKRLLFYFLRVVFSLISASSEATFVDAVTRRFGARPGFLTFALLLTSAGMFQASPALLPSSAASNFVMVTTACWLSRRYAWATLAAVTAVVGLGWPFVALLFLPLALHTLYEAVSHSPGPGFARQCRQGFLYVLSLGVAALVLVLPPVLLVDGFFYRRCVLPVWSILRYNLGGAAVGADDTLYGVEPWSFYLKNLLLNFNVVLPLVLLLPFLLLLVPPPAWPSAGRGTSFLFVAPAYLWLGVMTTRPHKEERFLFPIYPLLALGGALSLHVVVGSMDRCLTKAAPLAVASAKGNKGGGRKRNGRDKGPEQEGPPRPPLAGLLHRLAHMAVRGMMPLALLLHALLSLSRAVSMTQNFSAPLRLFDDFSKHQRAEYFKAAAPVAASKSADPSPDPSPPPVRPARLCLGAEWYRFPSSFFLPHAHVHLAFVRAGFGGQLPQPFRAENGTWAPPLQAFNAHNLEEKARYVPIHSCRYLVELFPPAPGGVRDQGVPEPSTGAAGEGDSKERARAQEEATSEDERIVHDVEWIDRRLRELGEARPVAWRILRHYPLLDKALSPSPWRAFWVPFGGASRLHYGAFTLLEREEEDDFDPGPWSELGFIQ</sequence>
<feature type="transmembrane region" description="Helical" evidence="10">
    <location>
        <begin position="425"/>
        <end position="443"/>
    </location>
</feature>
<evidence type="ECO:0000256" key="7">
    <source>
        <dbReference type="ARBA" id="ARBA00022824"/>
    </source>
</evidence>
<feature type="transmembrane region" description="Helical" evidence="10">
    <location>
        <begin position="455"/>
        <end position="475"/>
    </location>
</feature>
<dbReference type="AlphaFoldDB" id="W7U9H1"/>
<evidence type="ECO:0000256" key="5">
    <source>
        <dbReference type="ARBA" id="ARBA00022679"/>
    </source>
</evidence>
<dbReference type="PANTHER" id="PTHR22760">
    <property type="entry name" value="GLYCOSYLTRANSFERASE"/>
    <property type="match status" value="1"/>
</dbReference>
<dbReference type="Proteomes" id="UP000019335">
    <property type="component" value="Chromosome 3"/>
</dbReference>
<comment type="caution">
    <text evidence="12">The sequence shown here is derived from an EMBL/GenBank/DDBJ whole genome shotgun (WGS) entry which is preliminary data.</text>
</comment>
<evidence type="ECO:0000256" key="9">
    <source>
        <dbReference type="ARBA" id="ARBA00023136"/>
    </source>
</evidence>
<comment type="similarity">
    <text evidence="3 10">Belongs to the glycosyltransferase 22 family.</text>
</comment>
<dbReference type="OrthoDB" id="497541at2759"/>
<evidence type="ECO:0000256" key="3">
    <source>
        <dbReference type="ARBA" id="ARBA00007063"/>
    </source>
</evidence>
<dbReference type="UniPathway" id="UPA00378"/>
<reference evidence="12 13" key="1">
    <citation type="journal article" date="2014" name="Mol. Plant">
        <title>Chromosome Scale Genome Assembly and Transcriptome Profiling of Nannochloropsis gaditana in Nitrogen Depletion.</title>
        <authorList>
            <person name="Corteggiani Carpinelli E."/>
            <person name="Telatin A."/>
            <person name="Vitulo N."/>
            <person name="Forcato C."/>
            <person name="D'Angelo M."/>
            <person name="Schiavon R."/>
            <person name="Vezzi A."/>
            <person name="Giacometti G.M."/>
            <person name="Morosinotto T."/>
            <person name="Valle G."/>
        </authorList>
    </citation>
    <scope>NUCLEOTIDE SEQUENCE [LARGE SCALE GENOMIC DNA]</scope>
    <source>
        <strain evidence="12 13">B-31</strain>
    </source>
</reference>
<keyword evidence="5 12" id="KW-0808">Transferase</keyword>
<feature type="region of interest" description="Disordered" evidence="11">
    <location>
        <begin position="493"/>
        <end position="520"/>
    </location>
</feature>
<feature type="transmembrane region" description="Helical" evidence="10">
    <location>
        <begin position="239"/>
        <end position="260"/>
    </location>
</feature>
<feature type="transmembrane region" description="Helical" evidence="10">
    <location>
        <begin position="397"/>
        <end position="419"/>
    </location>
</feature>
<gene>
    <name evidence="12" type="ORF">Naga_100083g12</name>
</gene>
<feature type="compositionally biased region" description="Polar residues" evidence="11">
    <location>
        <begin position="20"/>
        <end position="29"/>
    </location>
</feature>
<feature type="transmembrane region" description="Helical" evidence="10">
    <location>
        <begin position="332"/>
        <end position="353"/>
    </location>
</feature>
<dbReference type="InterPro" id="IPR005599">
    <property type="entry name" value="GPI_mannosylTrfase"/>
</dbReference>
<evidence type="ECO:0000256" key="11">
    <source>
        <dbReference type="SAM" id="MobiDB-lite"/>
    </source>
</evidence>
<keyword evidence="4 10" id="KW-0328">Glycosyltransferase</keyword>
<dbReference type="EMBL" id="AZIL01000161">
    <property type="protein sequence ID" value="EWM29441.1"/>
    <property type="molecule type" value="Genomic_DNA"/>
</dbReference>
<feature type="transmembrane region" description="Helical" evidence="10">
    <location>
        <begin position="281"/>
        <end position="312"/>
    </location>
</feature>
<keyword evidence="7 10" id="KW-0256">Endoplasmic reticulum</keyword>
<dbReference type="GO" id="GO:0000026">
    <property type="term" value="F:alpha-1,2-mannosyltransferase activity"/>
    <property type="evidence" value="ECO:0007669"/>
    <property type="project" value="TreeGrafter"/>
</dbReference>
<feature type="compositionally biased region" description="Basic and acidic residues" evidence="11">
    <location>
        <begin position="703"/>
        <end position="717"/>
    </location>
</feature>
<evidence type="ECO:0000313" key="12">
    <source>
        <dbReference type="EMBL" id="EWM29441.1"/>
    </source>
</evidence>
<feature type="compositionally biased region" description="Low complexity" evidence="11">
    <location>
        <begin position="61"/>
        <end position="74"/>
    </location>
</feature>
<feature type="transmembrane region" description="Helical" evidence="10">
    <location>
        <begin position="176"/>
        <end position="196"/>
    </location>
</feature>
<feature type="transmembrane region" description="Helical" evidence="10">
    <location>
        <begin position="118"/>
        <end position="141"/>
    </location>
</feature>
<dbReference type="PANTHER" id="PTHR22760:SF2">
    <property type="entry name" value="ALPHA-1,2-MANNOSYLTRANSFERASE ALG9"/>
    <property type="match status" value="1"/>
</dbReference>
<proteinExistence type="inferred from homology"/>
<dbReference type="GO" id="GO:0005789">
    <property type="term" value="C:endoplasmic reticulum membrane"/>
    <property type="evidence" value="ECO:0007669"/>
    <property type="project" value="UniProtKB-SubCell"/>
</dbReference>
<evidence type="ECO:0000256" key="4">
    <source>
        <dbReference type="ARBA" id="ARBA00022676"/>
    </source>
</evidence>
<dbReference type="Pfam" id="PF03901">
    <property type="entry name" value="Glyco_transf_22"/>
    <property type="match status" value="1"/>
</dbReference>
<keyword evidence="9 10" id="KW-0472">Membrane</keyword>
<evidence type="ECO:0000256" key="6">
    <source>
        <dbReference type="ARBA" id="ARBA00022692"/>
    </source>
</evidence>
<keyword evidence="13" id="KW-1185">Reference proteome</keyword>
<evidence type="ECO:0000256" key="2">
    <source>
        <dbReference type="ARBA" id="ARBA00004922"/>
    </source>
</evidence>
<keyword evidence="6 10" id="KW-0812">Transmembrane</keyword>